<proteinExistence type="predicted"/>
<protein>
    <submittedName>
        <fullName evidence="3">Alpha/beta fold hydrolase</fullName>
    </submittedName>
</protein>
<comment type="caution">
    <text evidence="3">The sequence shown here is derived from an EMBL/GenBank/DDBJ whole genome shotgun (WGS) entry which is preliminary data.</text>
</comment>
<dbReference type="Proteomes" id="UP000634206">
    <property type="component" value="Unassembled WGS sequence"/>
</dbReference>
<dbReference type="Gene3D" id="3.40.50.1820">
    <property type="entry name" value="alpha/beta hydrolase"/>
    <property type="match status" value="1"/>
</dbReference>
<reference evidence="3" key="1">
    <citation type="submission" date="2021-01" db="EMBL/GenBank/DDBJ databases">
        <title>Modified the classification status of verrucomicrobia.</title>
        <authorList>
            <person name="Feng X."/>
        </authorList>
    </citation>
    <scope>NUCLEOTIDE SEQUENCE</scope>
    <source>
        <strain evidence="3">5K15</strain>
    </source>
</reference>
<dbReference type="Pfam" id="PF12697">
    <property type="entry name" value="Abhydrolase_6"/>
    <property type="match status" value="1"/>
</dbReference>
<dbReference type="GO" id="GO:0016829">
    <property type="term" value="F:lyase activity"/>
    <property type="evidence" value="ECO:0007669"/>
    <property type="project" value="UniProtKB-KW"/>
</dbReference>
<dbReference type="EMBL" id="JAENIG010000002">
    <property type="protein sequence ID" value="MBK1854280.1"/>
    <property type="molecule type" value="Genomic_DNA"/>
</dbReference>
<feature type="domain" description="AB hydrolase-1" evidence="2">
    <location>
        <begin position="5"/>
        <end position="227"/>
    </location>
</feature>
<evidence type="ECO:0000313" key="3">
    <source>
        <dbReference type="EMBL" id="MBK1854280.1"/>
    </source>
</evidence>
<accession>A0AAE2VB91</accession>
<evidence type="ECO:0000313" key="4">
    <source>
        <dbReference type="Proteomes" id="UP000634206"/>
    </source>
</evidence>
<dbReference type="PANTHER" id="PTHR42916">
    <property type="entry name" value="2-SUCCINYL-5-ENOLPYRUVYL-6-HYDROXY-3-CYCLOHEXENE-1-CARBOXYLATE SYNTHASE"/>
    <property type="match status" value="1"/>
</dbReference>
<dbReference type="SUPFAM" id="SSF53474">
    <property type="entry name" value="alpha/beta-Hydrolases"/>
    <property type="match status" value="1"/>
</dbReference>
<dbReference type="RefSeq" id="WP_309488885.1">
    <property type="nucleotide sequence ID" value="NZ_JAENIG010000002.1"/>
</dbReference>
<name>A0AAE2VB91_9BACT</name>
<dbReference type="GO" id="GO:0016787">
    <property type="term" value="F:hydrolase activity"/>
    <property type="evidence" value="ECO:0007669"/>
    <property type="project" value="UniProtKB-KW"/>
</dbReference>
<organism evidence="3 4">
    <name type="scientific">Oceaniferula flava</name>
    <dbReference type="NCBI Taxonomy" id="2800421"/>
    <lineage>
        <taxon>Bacteria</taxon>
        <taxon>Pseudomonadati</taxon>
        <taxon>Verrucomicrobiota</taxon>
        <taxon>Verrucomicrobiia</taxon>
        <taxon>Verrucomicrobiales</taxon>
        <taxon>Verrucomicrobiaceae</taxon>
        <taxon>Oceaniferula</taxon>
    </lineage>
</organism>
<dbReference type="AlphaFoldDB" id="A0AAE2VB91"/>
<keyword evidence="4" id="KW-1185">Reference proteome</keyword>
<dbReference type="PANTHER" id="PTHR42916:SF1">
    <property type="entry name" value="PROTEIN PHYLLO, CHLOROPLASTIC"/>
    <property type="match status" value="1"/>
</dbReference>
<evidence type="ECO:0000259" key="2">
    <source>
        <dbReference type="Pfam" id="PF12697"/>
    </source>
</evidence>
<dbReference type="InterPro" id="IPR029058">
    <property type="entry name" value="AB_hydrolase_fold"/>
</dbReference>
<dbReference type="InterPro" id="IPR000073">
    <property type="entry name" value="AB_hydrolase_1"/>
</dbReference>
<keyword evidence="3" id="KW-0378">Hydrolase</keyword>
<keyword evidence="1" id="KW-0456">Lyase</keyword>
<sequence length="236" mass="26538">MIWALHGAVGRAADWHPFASAMRAQGEEVRRLDLWRFLDCCPMPLEKFGDTLAGEITRIDPSPTLVGYSMGGRLALHALLAKPDFWKSAVIISAHPGLSDESERAARRISDAEWSARALKGEWPEFLEQWSAQGVLEGVEMPERLSLKDRRASIARSFIDWSLGAQKDLTPRLQEIRTPVLWLSGERDRKFSELAAEAVPHLPQGHHEVVADCGHRVPWEKPTQFADLVRAFLETT</sequence>
<evidence type="ECO:0000256" key="1">
    <source>
        <dbReference type="ARBA" id="ARBA00023239"/>
    </source>
</evidence>
<gene>
    <name evidence="3" type="ORF">JIN83_04885</name>
</gene>